<evidence type="ECO:0000256" key="2">
    <source>
        <dbReference type="ARBA" id="ARBA00022692"/>
    </source>
</evidence>
<feature type="transmembrane region" description="Helical" evidence="6">
    <location>
        <begin position="184"/>
        <end position="207"/>
    </location>
</feature>
<feature type="transmembrane region" description="Helical" evidence="6">
    <location>
        <begin position="122"/>
        <end position="150"/>
    </location>
</feature>
<dbReference type="GO" id="GO:0005886">
    <property type="term" value="C:plasma membrane"/>
    <property type="evidence" value="ECO:0007669"/>
    <property type="project" value="TreeGrafter"/>
</dbReference>
<comment type="caution">
    <text evidence="8">The sequence shown here is derived from an EMBL/GenBank/DDBJ whole genome shotgun (WGS) entry which is preliminary data.</text>
</comment>
<feature type="transmembrane region" description="Helical" evidence="6">
    <location>
        <begin position="277"/>
        <end position="299"/>
    </location>
</feature>
<dbReference type="PANTHER" id="PTHR23502">
    <property type="entry name" value="MAJOR FACILITATOR SUPERFAMILY"/>
    <property type="match status" value="1"/>
</dbReference>
<feature type="transmembrane region" description="Helical" evidence="6">
    <location>
        <begin position="501"/>
        <end position="522"/>
    </location>
</feature>
<dbReference type="OrthoDB" id="268400at2759"/>
<keyword evidence="9" id="KW-1185">Reference proteome</keyword>
<keyword evidence="2 6" id="KW-0812">Transmembrane</keyword>
<dbReference type="PANTHER" id="PTHR23502:SF164">
    <property type="entry name" value="MAJOR FACILITATOR SUPERFAMILY (MFS) PROFILE DOMAIN-CONTAINING PROTEIN"/>
    <property type="match status" value="1"/>
</dbReference>
<evidence type="ECO:0000256" key="6">
    <source>
        <dbReference type="SAM" id="Phobius"/>
    </source>
</evidence>
<dbReference type="Gene3D" id="1.20.1250.20">
    <property type="entry name" value="MFS general substrate transporter like domains"/>
    <property type="match status" value="1"/>
</dbReference>
<protein>
    <recommendedName>
        <fullName evidence="7">Major facilitator superfamily (MFS) profile domain-containing protein</fullName>
    </recommendedName>
</protein>
<evidence type="ECO:0000256" key="1">
    <source>
        <dbReference type="ARBA" id="ARBA00004141"/>
    </source>
</evidence>
<dbReference type="SUPFAM" id="SSF103473">
    <property type="entry name" value="MFS general substrate transporter"/>
    <property type="match status" value="1"/>
</dbReference>
<dbReference type="GO" id="GO:0022857">
    <property type="term" value="F:transmembrane transporter activity"/>
    <property type="evidence" value="ECO:0007669"/>
    <property type="project" value="InterPro"/>
</dbReference>
<feature type="transmembrane region" description="Helical" evidence="6">
    <location>
        <begin position="434"/>
        <end position="454"/>
    </location>
</feature>
<organism evidence="8 9">
    <name type="scientific">Gnomoniopsis smithogilvyi</name>
    <dbReference type="NCBI Taxonomy" id="1191159"/>
    <lineage>
        <taxon>Eukaryota</taxon>
        <taxon>Fungi</taxon>
        <taxon>Dikarya</taxon>
        <taxon>Ascomycota</taxon>
        <taxon>Pezizomycotina</taxon>
        <taxon>Sordariomycetes</taxon>
        <taxon>Sordariomycetidae</taxon>
        <taxon>Diaporthales</taxon>
        <taxon>Gnomoniaceae</taxon>
        <taxon>Gnomoniopsis</taxon>
    </lineage>
</organism>
<feature type="transmembrane region" description="Helical" evidence="6">
    <location>
        <begin position="219"/>
        <end position="236"/>
    </location>
</feature>
<feature type="domain" description="Major facilitator superfamily (MFS) profile" evidence="7">
    <location>
        <begin position="125"/>
        <end position="594"/>
    </location>
</feature>
<dbReference type="Pfam" id="PF07690">
    <property type="entry name" value="MFS_1"/>
    <property type="match status" value="1"/>
</dbReference>
<name>A0A9W8YRP6_9PEZI</name>
<sequence>MAGPPSTVPSKRTSRYLIPRSVVDPRGSILAYPDSPTSIVYPFQGRQGPQASQSRFEDDDEKPLTRYDTIDELKDNASILSGDDEQVLGSTEIFDKDGNIRLVPTPSPNPRDPLNLPDWRKWLAIGSMCFFGSISLAAEIAVAGLTPVFLLEYSGVDPPSVLKTADLQSNPDPLALVPAGHTPVSLASIALLATIPMLSNGFATYLLVPLSTAVGRRPVLLLTSTLSWGAGFWAGASTSLSSHIAARVFHGLGSGAVEALLPLIVGDITFLHQRNKAIAAIFTAQGPMIVTFGILAPYISTEYTWRWVYLITSGIGIFAWIFLIAFVPESRKMRSKEELSGQRLWPVEPGENRTALDYTSYGRRTMWDDIGVFNCGYEWREAANQLMATFKTIAFPAIVWSTLLQTLFGITMGVTGQATSFALLAAGVPFELTGLSNLTSIVTTIFIFLIGGTLSDKVTMIICKRRGSREPEYQLPNLIIPIIFGIAGSLVFGYADQFHLHYSIILLGNFLLTTAPLMAAPVIQSFVMESYPQWAGPVLTNVSTLRVFTSFYFSTQSTTWISQLGAFTFMGYISLAYAAVSAGIPLLFIYGKPIRAWTSGRVNKKRAKKWNDAQ</sequence>
<evidence type="ECO:0000313" key="8">
    <source>
        <dbReference type="EMBL" id="KAJ4390954.1"/>
    </source>
</evidence>
<dbReference type="InterPro" id="IPR036259">
    <property type="entry name" value="MFS_trans_sf"/>
</dbReference>
<feature type="transmembrane region" description="Helical" evidence="6">
    <location>
        <begin position="305"/>
        <end position="327"/>
    </location>
</feature>
<dbReference type="InterPro" id="IPR011701">
    <property type="entry name" value="MFS"/>
</dbReference>
<keyword evidence="3 6" id="KW-1133">Transmembrane helix</keyword>
<reference evidence="8" key="1">
    <citation type="submission" date="2022-10" db="EMBL/GenBank/DDBJ databases">
        <title>Tapping the CABI collections for fungal endophytes: first genome assemblies for Collariella, Neodidymelliopsis, Ascochyta clinopodiicola, Didymella pomorum, Didymosphaeria variabile, Neocosmospora piperis and Neocucurbitaria cava.</title>
        <authorList>
            <person name="Hill R."/>
        </authorList>
    </citation>
    <scope>NUCLEOTIDE SEQUENCE</scope>
    <source>
        <strain evidence="8">IMI 355082</strain>
    </source>
</reference>
<feature type="transmembrane region" description="Helical" evidence="6">
    <location>
        <begin position="248"/>
        <end position="265"/>
    </location>
</feature>
<dbReference type="InterPro" id="IPR020846">
    <property type="entry name" value="MFS_dom"/>
</dbReference>
<evidence type="ECO:0000256" key="3">
    <source>
        <dbReference type="ARBA" id="ARBA00022989"/>
    </source>
</evidence>
<feature type="transmembrane region" description="Helical" evidence="6">
    <location>
        <begin position="566"/>
        <end position="591"/>
    </location>
</feature>
<proteinExistence type="predicted"/>
<evidence type="ECO:0000256" key="4">
    <source>
        <dbReference type="ARBA" id="ARBA00023136"/>
    </source>
</evidence>
<feature type="transmembrane region" description="Helical" evidence="6">
    <location>
        <begin position="475"/>
        <end position="495"/>
    </location>
</feature>
<evidence type="ECO:0000259" key="7">
    <source>
        <dbReference type="PROSITE" id="PS50850"/>
    </source>
</evidence>
<comment type="subcellular location">
    <subcellularLocation>
        <location evidence="1">Membrane</location>
        <topology evidence="1">Multi-pass membrane protein</topology>
    </subcellularLocation>
</comment>
<feature type="transmembrane region" description="Helical" evidence="6">
    <location>
        <begin position="393"/>
        <end position="414"/>
    </location>
</feature>
<feature type="region of interest" description="Disordered" evidence="5">
    <location>
        <begin position="41"/>
        <end position="63"/>
    </location>
</feature>
<gene>
    <name evidence="8" type="ORF">N0V93_004553</name>
</gene>
<dbReference type="PROSITE" id="PS50850">
    <property type="entry name" value="MFS"/>
    <property type="match status" value="1"/>
</dbReference>
<feature type="transmembrane region" description="Helical" evidence="6">
    <location>
        <begin position="534"/>
        <end position="554"/>
    </location>
</feature>
<evidence type="ECO:0000313" key="9">
    <source>
        <dbReference type="Proteomes" id="UP001140453"/>
    </source>
</evidence>
<evidence type="ECO:0000256" key="5">
    <source>
        <dbReference type="SAM" id="MobiDB-lite"/>
    </source>
</evidence>
<dbReference type="AlphaFoldDB" id="A0A9W8YRP6"/>
<dbReference type="Proteomes" id="UP001140453">
    <property type="component" value="Unassembled WGS sequence"/>
</dbReference>
<dbReference type="EMBL" id="JAPEVB010000003">
    <property type="protein sequence ID" value="KAJ4390954.1"/>
    <property type="molecule type" value="Genomic_DNA"/>
</dbReference>
<accession>A0A9W8YRP6</accession>
<keyword evidence="4 6" id="KW-0472">Membrane</keyword>